<dbReference type="PROSITE" id="PS51318">
    <property type="entry name" value="TAT"/>
    <property type="match status" value="1"/>
</dbReference>
<organism evidence="7 8">
    <name type="scientific">Kriegella aquimaris</name>
    <dbReference type="NCBI Taxonomy" id="192904"/>
    <lineage>
        <taxon>Bacteria</taxon>
        <taxon>Pseudomonadati</taxon>
        <taxon>Bacteroidota</taxon>
        <taxon>Flavobacteriia</taxon>
        <taxon>Flavobacteriales</taxon>
        <taxon>Flavobacteriaceae</taxon>
        <taxon>Kriegella</taxon>
    </lineage>
</organism>
<proteinExistence type="predicted"/>
<keyword evidence="4" id="KW-0732">Signal</keyword>
<dbReference type="Gene3D" id="3.30.390.10">
    <property type="entry name" value="Enolase-like, N-terminal domain"/>
    <property type="match status" value="1"/>
</dbReference>
<evidence type="ECO:0000256" key="2">
    <source>
        <dbReference type="ARBA" id="ARBA00022723"/>
    </source>
</evidence>
<dbReference type="AlphaFoldDB" id="A0A1G9LFE2"/>
<feature type="signal peptide" evidence="4">
    <location>
        <begin position="1"/>
        <end position="26"/>
    </location>
</feature>
<dbReference type="InterPro" id="IPR006311">
    <property type="entry name" value="TAT_signal"/>
</dbReference>
<evidence type="ECO:0000259" key="6">
    <source>
        <dbReference type="Pfam" id="PF13378"/>
    </source>
</evidence>
<gene>
    <name evidence="7" type="ORF">SAMN04488514_10229</name>
</gene>
<sequence length="463" mass="51998">MKKMNRRSFVSTSGAALLASMAPSYAKGANYGPSMISLDGKNLSSPVDRANRTHPAENLERENITITDIKVTPLSYTHDGDYLWRCAGLYVWKADAALVQIFTNKGIVGIAEGSPYRGPDKLKEYTNRYITPMLKGANVFDVDFLCNNQGHSHVAQGAWAGINNALWDIIGKAKGQPVYKLLSNDENPSNKVNIYASGGVSHAWYDKGDEDLIAEALRYKAAGYDTFKFRNGTSWKYSKMTMPKYIKILERLRKAVGPDFKLVIEKFPWSFDTIINELCPALEDLKFYWFEEPVSHTDPAALEKHIAINEAMPSVMVSGGESWWNRYQVEPYVKADAMNIIQTDANLSGMSEGWYIGKTIHENGQKYCPHNWVGGLTTIANIHLVAGVPSGHMCELNQTYNPLKWEIFKDPYKIENGVLTIPDKPGFGVEIIENIEKKFPFVPGPYYKENPVFKGLGLPIWWS</sequence>
<dbReference type="EMBL" id="FNGV01000002">
    <property type="protein sequence ID" value="SDL60235.1"/>
    <property type="molecule type" value="Genomic_DNA"/>
</dbReference>
<dbReference type="SFLD" id="SFLDS00001">
    <property type="entry name" value="Enolase"/>
    <property type="match status" value="1"/>
</dbReference>
<feature type="domain" description="Enolase C-terminal" evidence="6">
    <location>
        <begin position="212"/>
        <end position="433"/>
    </location>
</feature>
<dbReference type="GO" id="GO:0000287">
    <property type="term" value="F:magnesium ion binding"/>
    <property type="evidence" value="ECO:0007669"/>
    <property type="project" value="TreeGrafter"/>
</dbReference>
<feature type="domain" description="Mandelate racemase/muconate lactonizing enzyme N-terminal" evidence="5">
    <location>
        <begin position="93"/>
        <end position="182"/>
    </location>
</feature>
<dbReference type="CDD" id="cd03316">
    <property type="entry name" value="MR_like"/>
    <property type="match status" value="1"/>
</dbReference>
<comment type="cofactor">
    <cofactor evidence="1">
        <name>Mg(2+)</name>
        <dbReference type="ChEBI" id="CHEBI:18420"/>
    </cofactor>
</comment>
<feature type="chain" id="PRO_5011432829" evidence="4">
    <location>
        <begin position="27"/>
        <end position="463"/>
    </location>
</feature>
<protein>
    <submittedName>
        <fullName evidence="7">L-alanine-DL-glutamate epimerase</fullName>
    </submittedName>
</protein>
<evidence type="ECO:0000256" key="3">
    <source>
        <dbReference type="ARBA" id="ARBA00022842"/>
    </source>
</evidence>
<dbReference type="GO" id="GO:0016836">
    <property type="term" value="F:hydro-lyase activity"/>
    <property type="evidence" value="ECO:0007669"/>
    <property type="project" value="TreeGrafter"/>
</dbReference>
<dbReference type="PANTHER" id="PTHR13794">
    <property type="entry name" value="ENOLASE SUPERFAMILY, MANDELATE RACEMASE"/>
    <property type="match status" value="1"/>
</dbReference>
<dbReference type="InterPro" id="IPR036849">
    <property type="entry name" value="Enolase-like_C_sf"/>
</dbReference>
<dbReference type="SUPFAM" id="SSF54826">
    <property type="entry name" value="Enolase N-terminal domain-like"/>
    <property type="match status" value="1"/>
</dbReference>
<dbReference type="SUPFAM" id="SSF51604">
    <property type="entry name" value="Enolase C-terminal domain-like"/>
    <property type="match status" value="1"/>
</dbReference>
<evidence type="ECO:0000256" key="1">
    <source>
        <dbReference type="ARBA" id="ARBA00001946"/>
    </source>
</evidence>
<accession>A0A1G9LFE2</accession>
<keyword evidence="2" id="KW-0479">Metal-binding</keyword>
<dbReference type="Gene3D" id="3.20.20.120">
    <property type="entry name" value="Enolase-like C-terminal domain"/>
    <property type="match status" value="1"/>
</dbReference>
<dbReference type="PANTHER" id="PTHR13794:SF58">
    <property type="entry name" value="MITOCHONDRIAL ENOLASE SUPERFAMILY MEMBER 1"/>
    <property type="match status" value="1"/>
</dbReference>
<dbReference type="STRING" id="192904.SAMN04488514_10229"/>
<keyword evidence="8" id="KW-1185">Reference proteome</keyword>
<dbReference type="InterPro" id="IPR046945">
    <property type="entry name" value="RHMD-like"/>
</dbReference>
<dbReference type="GO" id="GO:0016854">
    <property type="term" value="F:racemase and epimerase activity"/>
    <property type="evidence" value="ECO:0007669"/>
    <property type="project" value="UniProtKB-ARBA"/>
</dbReference>
<dbReference type="InterPro" id="IPR029017">
    <property type="entry name" value="Enolase-like_N"/>
</dbReference>
<keyword evidence="3" id="KW-0460">Magnesium</keyword>
<evidence type="ECO:0000256" key="4">
    <source>
        <dbReference type="SAM" id="SignalP"/>
    </source>
</evidence>
<dbReference type="SFLD" id="SFLDG00179">
    <property type="entry name" value="mandelate_racemase"/>
    <property type="match status" value="1"/>
</dbReference>
<evidence type="ECO:0000313" key="7">
    <source>
        <dbReference type="EMBL" id="SDL60235.1"/>
    </source>
</evidence>
<dbReference type="RefSeq" id="WP_089886316.1">
    <property type="nucleotide sequence ID" value="NZ_FNGV01000002.1"/>
</dbReference>
<dbReference type="InterPro" id="IPR029065">
    <property type="entry name" value="Enolase_C-like"/>
</dbReference>
<dbReference type="Pfam" id="PF02746">
    <property type="entry name" value="MR_MLE_N"/>
    <property type="match status" value="1"/>
</dbReference>
<dbReference type="Proteomes" id="UP000199440">
    <property type="component" value="Unassembled WGS sequence"/>
</dbReference>
<reference evidence="8" key="1">
    <citation type="submission" date="2016-10" db="EMBL/GenBank/DDBJ databases">
        <authorList>
            <person name="Varghese N."/>
            <person name="Submissions S."/>
        </authorList>
    </citation>
    <scope>NUCLEOTIDE SEQUENCE [LARGE SCALE GENOMIC DNA]</scope>
    <source>
        <strain evidence="8">DSM 19886</strain>
    </source>
</reference>
<dbReference type="Pfam" id="PF13378">
    <property type="entry name" value="MR_MLE_C"/>
    <property type="match status" value="1"/>
</dbReference>
<dbReference type="InterPro" id="IPR013341">
    <property type="entry name" value="Mandelate_racemase_N_dom"/>
</dbReference>
<dbReference type="GO" id="GO:0016052">
    <property type="term" value="P:carbohydrate catabolic process"/>
    <property type="evidence" value="ECO:0007669"/>
    <property type="project" value="TreeGrafter"/>
</dbReference>
<name>A0A1G9LFE2_9FLAO</name>
<evidence type="ECO:0000313" key="8">
    <source>
        <dbReference type="Proteomes" id="UP000199440"/>
    </source>
</evidence>
<dbReference type="OrthoDB" id="9796450at2"/>
<evidence type="ECO:0000259" key="5">
    <source>
        <dbReference type="Pfam" id="PF02746"/>
    </source>
</evidence>